<dbReference type="PANTHER" id="PTHR31751:SF42">
    <property type="entry name" value="PROTEIN CBG10204"/>
    <property type="match status" value="1"/>
</dbReference>
<accession>A0A8B8DHY3</accession>
<dbReference type="PANTHER" id="PTHR31751">
    <property type="entry name" value="SI:CH211-108C17.2-RELATED-RELATED"/>
    <property type="match status" value="1"/>
</dbReference>
<proteinExistence type="predicted"/>
<dbReference type="Proteomes" id="UP000694844">
    <property type="component" value="Chromosome 3"/>
</dbReference>
<dbReference type="OrthoDB" id="5973657at2759"/>
<gene>
    <name evidence="2" type="primary">LOC111126879</name>
</gene>
<keyword evidence="1" id="KW-1185">Reference proteome</keyword>
<dbReference type="KEGG" id="cvn:111126879"/>
<evidence type="ECO:0000313" key="2">
    <source>
        <dbReference type="RefSeq" id="XP_022327498.1"/>
    </source>
</evidence>
<evidence type="ECO:0000313" key="1">
    <source>
        <dbReference type="Proteomes" id="UP000694844"/>
    </source>
</evidence>
<dbReference type="RefSeq" id="XP_022327498.1">
    <property type="nucleotide sequence ID" value="XM_022471790.1"/>
</dbReference>
<name>A0A8B8DHY3_CRAVI</name>
<protein>
    <submittedName>
        <fullName evidence="2">Uncharacterized protein LOC111126879</fullName>
    </submittedName>
</protein>
<dbReference type="GeneID" id="111126879"/>
<sequence length="179" mass="20402">MPLGNLIIAGAVLFSGGSAHKFLTLCKHASIQMFSIGTYMKIQSLYLVPTIEDVWQRGQLHLFTAAKESGEPLRLGGDGRCCSPGHTAKYLSYTLMDLKTNKILDTQLVQKNEVRNSYAMELEGLQRGLARIAEEELQISHLVTDRHSQIKKFMREVHPEIIHWFDCWHIAKGTFYMFF</sequence>
<dbReference type="AlphaFoldDB" id="A0A8B8DHY3"/>
<reference evidence="2" key="1">
    <citation type="submission" date="2025-08" db="UniProtKB">
        <authorList>
            <consortium name="RefSeq"/>
        </authorList>
    </citation>
    <scope>IDENTIFICATION</scope>
    <source>
        <tissue evidence="2">Whole sample</tissue>
    </source>
</reference>
<organism evidence="1 2">
    <name type="scientific">Crassostrea virginica</name>
    <name type="common">Eastern oyster</name>
    <dbReference type="NCBI Taxonomy" id="6565"/>
    <lineage>
        <taxon>Eukaryota</taxon>
        <taxon>Metazoa</taxon>
        <taxon>Spiralia</taxon>
        <taxon>Lophotrochozoa</taxon>
        <taxon>Mollusca</taxon>
        <taxon>Bivalvia</taxon>
        <taxon>Autobranchia</taxon>
        <taxon>Pteriomorphia</taxon>
        <taxon>Ostreida</taxon>
        <taxon>Ostreoidea</taxon>
        <taxon>Ostreidae</taxon>
        <taxon>Crassostrea</taxon>
    </lineage>
</organism>